<organism evidence="2 3">
    <name type="scientific">Pedobacter endophyticus</name>
    <dbReference type="NCBI Taxonomy" id="2789740"/>
    <lineage>
        <taxon>Bacteria</taxon>
        <taxon>Pseudomonadati</taxon>
        <taxon>Bacteroidota</taxon>
        <taxon>Sphingobacteriia</taxon>
        <taxon>Sphingobacteriales</taxon>
        <taxon>Sphingobacteriaceae</taxon>
        <taxon>Pedobacter</taxon>
    </lineage>
</organism>
<dbReference type="CDD" id="cd00093">
    <property type="entry name" value="HTH_XRE"/>
    <property type="match status" value="1"/>
</dbReference>
<dbReference type="Gene3D" id="1.10.260.40">
    <property type="entry name" value="lambda repressor-like DNA-binding domains"/>
    <property type="match status" value="1"/>
</dbReference>
<dbReference type="AlphaFoldDB" id="A0A7S9L1Q7"/>
<feature type="domain" description="HTH cro/C1-type" evidence="1">
    <location>
        <begin position="1"/>
        <end position="41"/>
    </location>
</feature>
<keyword evidence="3" id="KW-1185">Reference proteome</keyword>
<dbReference type="SUPFAM" id="SSF47413">
    <property type="entry name" value="lambda repressor-like DNA-binding domains"/>
    <property type="match status" value="1"/>
</dbReference>
<dbReference type="EMBL" id="CP064939">
    <property type="protein sequence ID" value="QPH40892.1"/>
    <property type="molecule type" value="Genomic_DNA"/>
</dbReference>
<gene>
    <name evidence="2" type="ORF">IZT61_06400</name>
</gene>
<evidence type="ECO:0000313" key="3">
    <source>
        <dbReference type="Proteomes" id="UP000594759"/>
    </source>
</evidence>
<dbReference type="RefSeq" id="WP_196100346.1">
    <property type="nucleotide sequence ID" value="NZ_CP064939.1"/>
</dbReference>
<proteinExistence type="predicted"/>
<name>A0A7S9L1Q7_9SPHI</name>
<dbReference type="Proteomes" id="UP000594759">
    <property type="component" value="Chromosome"/>
</dbReference>
<dbReference type="KEGG" id="pex:IZT61_06400"/>
<evidence type="ECO:0000313" key="2">
    <source>
        <dbReference type="EMBL" id="QPH40892.1"/>
    </source>
</evidence>
<evidence type="ECO:0000259" key="1">
    <source>
        <dbReference type="PROSITE" id="PS50943"/>
    </source>
</evidence>
<sequence length="186" mass="21068">MKKLREQLGLNQSEMAKLLGSSKATGSLYEKGARELNAKSLNMLTTIEFLLQNPAEICVTDKIRLNEQKALVAMLKKLAYEQKRAEHKHELVHEKLLRMQEVYACNQKLWRLLNELKTNLKGPGANPFIGVLEVRCLDKLKACGLDQQVALHHQLAILDAEMASAKQIIEEYEGFGLPDWGKDELT</sequence>
<reference evidence="2 3" key="1">
    <citation type="submission" date="2020-11" db="EMBL/GenBank/DDBJ databases">
        <title>Pedobacter endophytica, an endophytic bacteria isolated form Carex pumila.</title>
        <authorList>
            <person name="Peng Y."/>
            <person name="Jiang L."/>
            <person name="Lee J."/>
        </authorList>
    </citation>
    <scope>NUCLEOTIDE SEQUENCE [LARGE SCALE GENOMIC DNA]</scope>
    <source>
        <strain evidence="2 3">JBR3-12</strain>
    </source>
</reference>
<accession>A0A7S9L1Q7</accession>
<dbReference type="InterPro" id="IPR001387">
    <property type="entry name" value="Cro/C1-type_HTH"/>
</dbReference>
<protein>
    <submittedName>
        <fullName evidence="2">Helix-turn-helix domain-containing protein</fullName>
    </submittedName>
</protein>
<dbReference type="Pfam" id="PF01381">
    <property type="entry name" value="HTH_3"/>
    <property type="match status" value="1"/>
</dbReference>
<dbReference type="InterPro" id="IPR010982">
    <property type="entry name" value="Lambda_DNA-bd_dom_sf"/>
</dbReference>
<dbReference type="GO" id="GO:0003677">
    <property type="term" value="F:DNA binding"/>
    <property type="evidence" value="ECO:0007669"/>
    <property type="project" value="InterPro"/>
</dbReference>
<dbReference type="PROSITE" id="PS50943">
    <property type="entry name" value="HTH_CROC1"/>
    <property type="match status" value="1"/>
</dbReference>